<dbReference type="PROSITE" id="PS51155">
    <property type="entry name" value="CHIT_BIND_RR_2"/>
    <property type="match status" value="1"/>
</dbReference>
<evidence type="ECO:0000313" key="1">
    <source>
        <dbReference type="EnsemblMetazoa" id="RPRC006719-PA"/>
    </source>
</evidence>
<organism evidence="1 2">
    <name type="scientific">Rhodnius prolixus</name>
    <name type="common">Triatomid bug</name>
    <dbReference type="NCBI Taxonomy" id="13249"/>
    <lineage>
        <taxon>Eukaryota</taxon>
        <taxon>Metazoa</taxon>
        <taxon>Ecdysozoa</taxon>
        <taxon>Arthropoda</taxon>
        <taxon>Hexapoda</taxon>
        <taxon>Insecta</taxon>
        <taxon>Pterygota</taxon>
        <taxon>Neoptera</taxon>
        <taxon>Paraneoptera</taxon>
        <taxon>Hemiptera</taxon>
        <taxon>Heteroptera</taxon>
        <taxon>Panheteroptera</taxon>
        <taxon>Cimicomorpha</taxon>
        <taxon>Reduviidae</taxon>
        <taxon>Triatominae</taxon>
        <taxon>Rhodnius</taxon>
    </lineage>
</organism>
<proteinExistence type="predicted"/>
<protein>
    <submittedName>
        <fullName evidence="1">Uncharacterized protein</fullName>
    </submittedName>
</protein>
<dbReference type="GO" id="GO:0005615">
    <property type="term" value="C:extracellular space"/>
    <property type="evidence" value="ECO:0007669"/>
    <property type="project" value="TreeGrafter"/>
</dbReference>
<dbReference type="PANTHER" id="PTHR12236">
    <property type="entry name" value="STRUCTURAL CONTITUENT OF CUTICLE"/>
    <property type="match status" value="1"/>
</dbReference>
<name>T1HRP9_RHOPR</name>
<dbReference type="PROSITE" id="PS00233">
    <property type="entry name" value="CHIT_BIND_RR_1"/>
    <property type="match status" value="1"/>
</dbReference>
<dbReference type="PRINTS" id="PR00947">
    <property type="entry name" value="CUTICLE"/>
</dbReference>
<dbReference type="AlphaFoldDB" id="T1HRP9"/>
<dbReference type="InterPro" id="IPR000618">
    <property type="entry name" value="Insect_cuticle"/>
</dbReference>
<dbReference type="VEuPathDB" id="VectorBase:RPRC006719"/>
<dbReference type="EMBL" id="ACPB03012170">
    <property type="status" value="NOT_ANNOTATED_CDS"/>
    <property type="molecule type" value="Genomic_DNA"/>
</dbReference>
<dbReference type="GO" id="GO:0031012">
    <property type="term" value="C:extracellular matrix"/>
    <property type="evidence" value="ECO:0007669"/>
    <property type="project" value="TreeGrafter"/>
</dbReference>
<dbReference type="EnsemblMetazoa" id="RPRC006719-RA">
    <property type="protein sequence ID" value="RPRC006719-PA"/>
    <property type="gene ID" value="RPRC006719"/>
</dbReference>
<dbReference type="STRING" id="13249.T1HRP9"/>
<evidence type="ECO:0000313" key="2">
    <source>
        <dbReference type="Proteomes" id="UP000015103"/>
    </source>
</evidence>
<dbReference type="PANTHER" id="PTHR12236:SF75">
    <property type="entry name" value="CUTICULAR PROTEIN 62BB, ISOFORM A"/>
    <property type="match status" value="1"/>
</dbReference>
<sequence>MHSFKIFLTLGLLAVSTADFLGGFSAEQEYVGDYGAGHDVGGHLEGYVTGHDEKDEHSQPQYSFEYAVHDPLSGDEKSHHEERYGDFVKGFYTVKEADGSTRHVKYTADKHNGFNAEVIKLQPLSHAVHAELPIVTGSAEVVKHEALVH</sequence>
<reference evidence="1" key="1">
    <citation type="submission" date="2015-05" db="UniProtKB">
        <authorList>
            <consortium name="EnsemblMetazoa"/>
        </authorList>
    </citation>
    <scope>IDENTIFICATION</scope>
</reference>
<dbReference type="HOGENOM" id="CLU_075165_3_5_1"/>
<dbReference type="InterPro" id="IPR051217">
    <property type="entry name" value="Insect_Cuticle_Struc_Prot"/>
</dbReference>
<keyword evidence="2" id="KW-1185">Reference proteome</keyword>
<accession>T1HRP9</accession>
<dbReference type="InterPro" id="IPR031311">
    <property type="entry name" value="CHIT_BIND_RR_consensus"/>
</dbReference>
<dbReference type="Pfam" id="PF00379">
    <property type="entry name" value="Chitin_bind_4"/>
    <property type="match status" value="1"/>
</dbReference>
<dbReference type="Proteomes" id="UP000015103">
    <property type="component" value="Unassembled WGS sequence"/>
</dbReference>
<dbReference type="InParanoid" id="T1HRP9"/>
<dbReference type="GO" id="GO:0042302">
    <property type="term" value="F:structural constituent of cuticle"/>
    <property type="evidence" value="ECO:0007669"/>
    <property type="project" value="UniProtKB-UniRule"/>
</dbReference>